<accession>A0AAV6HL12</accession>
<evidence type="ECO:0000313" key="2">
    <source>
        <dbReference type="EMBL" id="KAG5286602.1"/>
    </source>
</evidence>
<feature type="compositionally biased region" description="Basic residues" evidence="1">
    <location>
        <begin position="153"/>
        <end position="165"/>
    </location>
</feature>
<evidence type="ECO:0000313" key="3">
    <source>
        <dbReference type="Proteomes" id="UP000823561"/>
    </source>
</evidence>
<gene>
    <name evidence="2" type="ORF">AALO_G00016770</name>
</gene>
<dbReference type="EMBL" id="JADWDJ010000001">
    <property type="protein sequence ID" value="KAG5286602.1"/>
    <property type="molecule type" value="Genomic_DNA"/>
</dbReference>
<name>A0AAV6HL12_9TELE</name>
<sequence length="183" mass="19850">MRQRHLLDSSEPSIEETGGEEEVGEEREERNGDGTPKDQNIKAHSPGNEKWSPQAGKEQTITDRGLPEHSPSVSPSKERANPKAGRPPVPPASSKPVLHHSFDSAVSQGDEDGSNSNGVRLKPYRNRKANSCDTGVGHNSPRDLEKSSDRKPPVKKPRLPPKRHKSVDFPGHTGPEPGNGEAS</sequence>
<evidence type="ECO:0000256" key="1">
    <source>
        <dbReference type="SAM" id="MobiDB-lite"/>
    </source>
</evidence>
<organism evidence="2 3">
    <name type="scientific">Alosa alosa</name>
    <name type="common">allis shad</name>
    <dbReference type="NCBI Taxonomy" id="278164"/>
    <lineage>
        <taxon>Eukaryota</taxon>
        <taxon>Metazoa</taxon>
        <taxon>Chordata</taxon>
        <taxon>Craniata</taxon>
        <taxon>Vertebrata</taxon>
        <taxon>Euteleostomi</taxon>
        <taxon>Actinopterygii</taxon>
        <taxon>Neopterygii</taxon>
        <taxon>Teleostei</taxon>
        <taxon>Clupei</taxon>
        <taxon>Clupeiformes</taxon>
        <taxon>Clupeoidei</taxon>
        <taxon>Clupeidae</taxon>
        <taxon>Alosa</taxon>
    </lineage>
</organism>
<reference evidence="2 3" key="1">
    <citation type="submission" date="2020-10" db="EMBL/GenBank/DDBJ databases">
        <title>Chromosome-scale genome assembly of the Allis shad, Alosa alosa.</title>
        <authorList>
            <person name="Margot Z."/>
            <person name="Christophe K."/>
            <person name="Cabau C."/>
            <person name="Louis A."/>
            <person name="Berthelot C."/>
            <person name="Parey E."/>
            <person name="Roest Crollius H."/>
            <person name="Montfort J."/>
            <person name="Robinson-Rechavi M."/>
            <person name="Bucao C."/>
            <person name="Bouchez O."/>
            <person name="Gislard M."/>
            <person name="Lluch J."/>
            <person name="Milhes M."/>
            <person name="Lampietro C."/>
            <person name="Lopez Roques C."/>
            <person name="Donnadieu C."/>
            <person name="Braasch I."/>
            <person name="Desvignes T."/>
            <person name="Postlethwait J."/>
            <person name="Bobe J."/>
            <person name="Guiguen Y."/>
        </authorList>
    </citation>
    <scope>NUCLEOTIDE SEQUENCE [LARGE SCALE GENOMIC DNA]</scope>
    <source>
        <strain evidence="2">M-15738</strain>
        <tissue evidence="2">Blood</tissue>
    </source>
</reference>
<feature type="compositionally biased region" description="Basic and acidic residues" evidence="1">
    <location>
        <begin position="27"/>
        <end position="41"/>
    </location>
</feature>
<protein>
    <submittedName>
        <fullName evidence="2">Uncharacterized protein</fullName>
    </submittedName>
</protein>
<feature type="compositionally biased region" description="Basic and acidic residues" evidence="1">
    <location>
        <begin position="140"/>
        <end position="152"/>
    </location>
</feature>
<dbReference type="AlphaFoldDB" id="A0AAV6HL12"/>
<dbReference type="Proteomes" id="UP000823561">
    <property type="component" value="Chromosome 1"/>
</dbReference>
<feature type="region of interest" description="Disordered" evidence="1">
    <location>
        <begin position="1"/>
        <end position="183"/>
    </location>
</feature>
<keyword evidence="3" id="KW-1185">Reference proteome</keyword>
<proteinExistence type="predicted"/>
<feature type="compositionally biased region" description="Acidic residues" evidence="1">
    <location>
        <begin position="13"/>
        <end position="26"/>
    </location>
</feature>
<comment type="caution">
    <text evidence="2">The sequence shown here is derived from an EMBL/GenBank/DDBJ whole genome shotgun (WGS) entry which is preliminary data.</text>
</comment>